<dbReference type="OrthoDB" id="9400281at2759"/>
<gene>
    <name evidence="1" type="ORF">HGM15179_004575</name>
</gene>
<dbReference type="AlphaFoldDB" id="A0A8K1GNT6"/>
<reference evidence="1" key="1">
    <citation type="submission" date="2019-04" db="EMBL/GenBank/DDBJ databases">
        <title>Genome assembly of Zosterops borbonicus 15179.</title>
        <authorList>
            <person name="Leroy T."/>
            <person name="Anselmetti Y."/>
            <person name="Tilak M.-K."/>
            <person name="Nabholz B."/>
        </authorList>
    </citation>
    <scope>NUCLEOTIDE SEQUENCE</scope>
    <source>
        <strain evidence="1">HGM_15179</strain>
        <tissue evidence="1">Muscle</tissue>
    </source>
</reference>
<accession>A0A8K1GNT6</accession>
<comment type="caution">
    <text evidence="1">The sequence shown here is derived from an EMBL/GenBank/DDBJ whole genome shotgun (WGS) entry which is preliminary data.</text>
</comment>
<sequence length="161" mass="18076">MCRTRHLDLLNFILLDFAHPSNHPISLQSPPPFQQINTCSQLSVICKFTIERPNTLIHVVNKNIEQNQPQHRPLRDTTGDCPQLDAPPFPTTLWAQPCSQFLTQQRVLLPKPYPGCQLIQECAVGDTVKSLAEVQIDNIHSLSCIHQGCHLVIKGDQVGQT</sequence>
<dbReference type="EMBL" id="SWJQ01000093">
    <property type="protein sequence ID" value="TRZ22529.1"/>
    <property type="molecule type" value="Genomic_DNA"/>
</dbReference>
<dbReference type="Proteomes" id="UP000796761">
    <property type="component" value="Unassembled WGS sequence"/>
</dbReference>
<name>A0A8K1GNT6_9PASS</name>
<protein>
    <submittedName>
        <fullName evidence="1">Uncharacterized protein</fullName>
    </submittedName>
</protein>
<evidence type="ECO:0000313" key="1">
    <source>
        <dbReference type="EMBL" id="TRZ22529.1"/>
    </source>
</evidence>
<evidence type="ECO:0000313" key="2">
    <source>
        <dbReference type="Proteomes" id="UP000796761"/>
    </source>
</evidence>
<organism evidence="1 2">
    <name type="scientific">Zosterops borbonicus</name>
    <dbReference type="NCBI Taxonomy" id="364589"/>
    <lineage>
        <taxon>Eukaryota</taxon>
        <taxon>Metazoa</taxon>
        <taxon>Chordata</taxon>
        <taxon>Craniata</taxon>
        <taxon>Vertebrata</taxon>
        <taxon>Euteleostomi</taxon>
        <taxon>Archelosauria</taxon>
        <taxon>Archosauria</taxon>
        <taxon>Dinosauria</taxon>
        <taxon>Saurischia</taxon>
        <taxon>Theropoda</taxon>
        <taxon>Coelurosauria</taxon>
        <taxon>Aves</taxon>
        <taxon>Neognathae</taxon>
        <taxon>Neoaves</taxon>
        <taxon>Telluraves</taxon>
        <taxon>Australaves</taxon>
        <taxon>Passeriformes</taxon>
        <taxon>Sylvioidea</taxon>
        <taxon>Zosteropidae</taxon>
        <taxon>Zosterops</taxon>
    </lineage>
</organism>
<keyword evidence="2" id="KW-1185">Reference proteome</keyword>
<proteinExistence type="predicted"/>